<dbReference type="OrthoDB" id="10394916at2759"/>
<dbReference type="Proteomes" id="UP000825890">
    <property type="component" value="Unassembled WGS sequence"/>
</dbReference>
<comment type="caution">
    <text evidence="1">The sequence shown here is derived from an EMBL/GenBank/DDBJ whole genome shotgun (WGS) entry which is preliminary data.</text>
</comment>
<organism evidence="1 2">
    <name type="scientific">Cercospora kikuchii</name>
    <dbReference type="NCBI Taxonomy" id="84275"/>
    <lineage>
        <taxon>Eukaryota</taxon>
        <taxon>Fungi</taxon>
        <taxon>Dikarya</taxon>
        <taxon>Ascomycota</taxon>
        <taxon>Pezizomycotina</taxon>
        <taxon>Dothideomycetes</taxon>
        <taxon>Dothideomycetidae</taxon>
        <taxon>Mycosphaerellales</taxon>
        <taxon>Mycosphaerellaceae</taxon>
        <taxon>Cercospora</taxon>
    </lineage>
</organism>
<dbReference type="GeneID" id="68294671"/>
<dbReference type="AlphaFoldDB" id="A0A9P3CSP2"/>
<sequence>MASEDGDVQIVLDSQFVLLCEYESTDHSTRVFICPIVMALAFPGFKKTFQKFMMTNSYDEEIEQGNPYSRLLPSRLLPYPSEFVGLRAKLQSSPRCAEELNLMRVTTSRPAVWVDLCWAMHGELHRREDLSQTMMSATLDLVESLEISERAKYTVCREIRWALGSAVKASLDVPYDDAKLKSLLYIASRLHENGADLGLLSSAIRPILKLVPSTVSRASLLSQQLLEDDLDYVLDHYADKLSNTLFGLKEKVKSETKTTSVCPNGCSYVSNRGPLFVRHLFELRLLPVYELVRQSAREVRSKLEKSSLEHLSHLKACSGRKGIDCKGMQMVSTSKLVKEVRSLAKHLDDGCDMSCLACLCGVEITGHRCWNEEGKEIEL</sequence>
<keyword evidence="2" id="KW-1185">Reference proteome</keyword>
<evidence type="ECO:0000313" key="1">
    <source>
        <dbReference type="EMBL" id="GIZ45950.1"/>
    </source>
</evidence>
<evidence type="ECO:0000313" key="2">
    <source>
        <dbReference type="Proteomes" id="UP000825890"/>
    </source>
</evidence>
<accession>A0A9P3CSP2</accession>
<gene>
    <name evidence="1" type="ORF">CKM354_000909600</name>
</gene>
<dbReference type="RefSeq" id="XP_044660437.1">
    <property type="nucleotide sequence ID" value="XM_044804502.1"/>
</dbReference>
<reference evidence="1 2" key="1">
    <citation type="submission" date="2021-01" db="EMBL/GenBank/DDBJ databases">
        <title>Cercospora kikuchii MAFF 305040 whole genome shotgun sequence.</title>
        <authorList>
            <person name="Kashiwa T."/>
            <person name="Suzuki T."/>
        </authorList>
    </citation>
    <scope>NUCLEOTIDE SEQUENCE [LARGE SCALE GENOMIC DNA]</scope>
    <source>
        <strain evidence="1 2">MAFF 305040</strain>
    </source>
</reference>
<protein>
    <submittedName>
        <fullName evidence="1">Uncharacterized protein</fullName>
    </submittedName>
</protein>
<proteinExistence type="predicted"/>
<dbReference type="EMBL" id="BOLY01000006">
    <property type="protein sequence ID" value="GIZ45950.1"/>
    <property type="molecule type" value="Genomic_DNA"/>
</dbReference>
<name>A0A9P3CSP2_9PEZI</name>